<dbReference type="InterPro" id="IPR012292">
    <property type="entry name" value="Globin/Proto"/>
</dbReference>
<reference evidence="6 7" key="1">
    <citation type="submission" date="2020-08" db="EMBL/GenBank/DDBJ databases">
        <title>Genomic Encyclopedia of Type Strains, Phase III (KMG-III): the genomes of soil and plant-associated and newly described type strains.</title>
        <authorList>
            <person name="Whitman W."/>
        </authorList>
    </citation>
    <scope>NUCLEOTIDE SEQUENCE [LARGE SCALE GENOMIC DNA]</scope>
    <source>
        <strain evidence="6 7">CECT 8571</strain>
    </source>
</reference>
<dbReference type="InterPro" id="IPR009050">
    <property type="entry name" value="Globin-like_sf"/>
</dbReference>
<evidence type="ECO:0000256" key="2">
    <source>
        <dbReference type="ARBA" id="ARBA00022617"/>
    </source>
</evidence>
<keyword evidence="2 5" id="KW-0349">Heme</keyword>
<keyword evidence="7" id="KW-1185">Reference proteome</keyword>
<gene>
    <name evidence="6" type="ORF">FHS30_003195</name>
</gene>
<dbReference type="Pfam" id="PF01152">
    <property type="entry name" value="Bac_globin"/>
    <property type="match status" value="1"/>
</dbReference>
<proteinExistence type="predicted"/>
<dbReference type="AlphaFoldDB" id="A0A839UQ55"/>
<evidence type="ECO:0000313" key="7">
    <source>
        <dbReference type="Proteomes" id="UP000559987"/>
    </source>
</evidence>
<evidence type="ECO:0000313" key="6">
    <source>
        <dbReference type="EMBL" id="MBB3169982.1"/>
    </source>
</evidence>
<dbReference type="CDD" id="cd00454">
    <property type="entry name" value="TrHb1_N"/>
    <property type="match status" value="1"/>
</dbReference>
<protein>
    <submittedName>
        <fullName evidence="6">Hemoglobin</fullName>
    </submittedName>
</protein>
<dbReference type="EMBL" id="JACHXZ010000004">
    <property type="protein sequence ID" value="MBB3169982.1"/>
    <property type="molecule type" value="Genomic_DNA"/>
</dbReference>
<organism evidence="6 7">
    <name type="scientific">Simiduia aestuariiviva</name>
    <dbReference type="NCBI Taxonomy" id="1510459"/>
    <lineage>
        <taxon>Bacteria</taxon>
        <taxon>Pseudomonadati</taxon>
        <taxon>Pseudomonadota</taxon>
        <taxon>Gammaproteobacteria</taxon>
        <taxon>Cellvibrionales</taxon>
        <taxon>Cellvibrionaceae</taxon>
        <taxon>Simiduia</taxon>
    </lineage>
</organism>
<evidence type="ECO:0000256" key="1">
    <source>
        <dbReference type="ARBA" id="ARBA00022448"/>
    </source>
</evidence>
<keyword evidence="1" id="KW-0813">Transport</keyword>
<dbReference type="Proteomes" id="UP000559987">
    <property type="component" value="Unassembled WGS sequence"/>
</dbReference>
<evidence type="ECO:0000256" key="3">
    <source>
        <dbReference type="ARBA" id="ARBA00022723"/>
    </source>
</evidence>
<feature type="binding site" description="distal binding residue" evidence="5">
    <location>
        <position position="96"/>
    </location>
    <ligand>
        <name>heme</name>
        <dbReference type="ChEBI" id="CHEBI:30413"/>
    </ligand>
    <ligandPart>
        <name>Fe</name>
        <dbReference type="ChEBI" id="CHEBI:18248"/>
    </ligandPart>
</feature>
<dbReference type="Gene3D" id="1.10.490.10">
    <property type="entry name" value="Globins"/>
    <property type="match status" value="1"/>
</dbReference>
<dbReference type="SUPFAM" id="SSF46458">
    <property type="entry name" value="Globin-like"/>
    <property type="match status" value="1"/>
</dbReference>
<sequence length="149" mass="16216">MAFLMGRKTVLGFVCGLLLACASQPQQTTLYQRMGGEAGVRTIVDNFLYEVGDSALLRPLFNDIDLPRFRTKLAEQLCEISGGPCRYSGDNMTEVHAGMAMNNRHFDATVTALTRAMEAAGVDVASQNAMLKKLAAMHGDVMRETIAPE</sequence>
<dbReference type="GO" id="GO:0046872">
    <property type="term" value="F:metal ion binding"/>
    <property type="evidence" value="ECO:0007669"/>
    <property type="project" value="UniProtKB-KW"/>
</dbReference>
<accession>A0A839UQ55</accession>
<dbReference type="GO" id="GO:0020037">
    <property type="term" value="F:heme binding"/>
    <property type="evidence" value="ECO:0007669"/>
    <property type="project" value="InterPro"/>
</dbReference>
<keyword evidence="3 5" id="KW-0479">Metal-binding</keyword>
<evidence type="ECO:0000256" key="4">
    <source>
        <dbReference type="ARBA" id="ARBA00023004"/>
    </source>
</evidence>
<name>A0A839UQ55_9GAMM</name>
<dbReference type="RefSeq" id="WP_246341360.1">
    <property type="nucleotide sequence ID" value="NZ_JACHXZ010000004.1"/>
</dbReference>
<evidence type="ECO:0000256" key="5">
    <source>
        <dbReference type="PIRSR" id="PIRSR601486-1"/>
    </source>
</evidence>
<dbReference type="InterPro" id="IPR001486">
    <property type="entry name" value="Hemoglobin_trunc"/>
</dbReference>
<dbReference type="PROSITE" id="PS51257">
    <property type="entry name" value="PROKAR_LIPOPROTEIN"/>
    <property type="match status" value="1"/>
</dbReference>
<keyword evidence="4 5" id="KW-0408">Iron</keyword>
<dbReference type="GO" id="GO:0019825">
    <property type="term" value="F:oxygen binding"/>
    <property type="evidence" value="ECO:0007669"/>
    <property type="project" value="InterPro"/>
</dbReference>
<comment type="caution">
    <text evidence="6">The sequence shown here is derived from an EMBL/GenBank/DDBJ whole genome shotgun (WGS) entry which is preliminary data.</text>
</comment>